<dbReference type="GO" id="GO:0003700">
    <property type="term" value="F:DNA-binding transcription factor activity"/>
    <property type="evidence" value="ECO:0007669"/>
    <property type="project" value="InterPro"/>
</dbReference>
<dbReference type="PANTHER" id="PTHR33164:SF43">
    <property type="entry name" value="HTH-TYPE TRANSCRIPTIONAL REPRESSOR YETL"/>
    <property type="match status" value="1"/>
</dbReference>
<dbReference type="SMART" id="SM00347">
    <property type="entry name" value="HTH_MARR"/>
    <property type="match status" value="1"/>
</dbReference>
<dbReference type="SUPFAM" id="SSF46785">
    <property type="entry name" value="Winged helix' DNA-binding domain"/>
    <property type="match status" value="1"/>
</dbReference>
<organism evidence="2 3">
    <name type="scientific">Sandaracinobacter neustonicus</name>
    <dbReference type="NCBI Taxonomy" id="1715348"/>
    <lineage>
        <taxon>Bacteria</taxon>
        <taxon>Pseudomonadati</taxon>
        <taxon>Pseudomonadota</taxon>
        <taxon>Alphaproteobacteria</taxon>
        <taxon>Sphingomonadales</taxon>
        <taxon>Sphingosinicellaceae</taxon>
        <taxon>Sandaracinobacter</taxon>
    </lineage>
</organism>
<dbReference type="InterPro" id="IPR000835">
    <property type="entry name" value="HTH_MarR-typ"/>
</dbReference>
<dbReference type="GO" id="GO:0006950">
    <property type="term" value="P:response to stress"/>
    <property type="evidence" value="ECO:0007669"/>
    <property type="project" value="TreeGrafter"/>
</dbReference>
<evidence type="ECO:0000313" key="2">
    <source>
        <dbReference type="EMBL" id="TPE61094.1"/>
    </source>
</evidence>
<gene>
    <name evidence="2" type="ORF">FJQ54_09365</name>
</gene>
<dbReference type="Pfam" id="PF12802">
    <property type="entry name" value="MarR_2"/>
    <property type="match status" value="1"/>
</dbReference>
<evidence type="ECO:0000313" key="3">
    <source>
        <dbReference type="Proteomes" id="UP000319897"/>
    </source>
</evidence>
<dbReference type="InterPro" id="IPR039422">
    <property type="entry name" value="MarR/SlyA-like"/>
</dbReference>
<dbReference type="EMBL" id="VFSU01000024">
    <property type="protein sequence ID" value="TPE61094.1"/>
    <property type="molecule type" value="Genomic_DNA"/>
</dbReference>
<dbReference type="InterPro" id="IPR036388">
    <property type="entry name" value="WH-like_DNA-bd_sf"/>
</dbReference>
<dbReference type="PROSITE" id="PS50995">
    <property type="entry name" value="HTH_MARR_2"/>
    <property type="match status" value="1"/>
</dbReference>
<evidence type="ECO:0000259" key="1">
    <source>
        <dbReference type="PROSITE" id="PS50995"/>
    </source>
</evidence>
<keyword evidence="3" id="KW-1185">Reference proteome</keyword>
<feature type="domain" description="HTH marR-type" evidence="1">
    <location>
        <begin position="113"/>
        <end position="253"/>
    </location>
</feature>
<dbReference type="Gene3D" id="1.10.10.10">
    <property type="entry name" value="Winged helix-like DNA-binding domain superfamily/Winged helix DNA-binding domain"/>
    <property type="match status" value="1"/>
</dbReference>
<reference evidence="2 3" key="1">
    <citation type="submission" date="2019-06" db="EMBL/GenBank/DDBJ databases">
        <authorList>
            <person name="Lee I."/>
            <person name="Jang G.I."/>
            <person name="Hwang C.Y."/>
        </authorList>
    </citation>
    <scope>NUCLEOTIDE SEQUENCE [LARGE SCALE GENOMIC DNA]</scope>
    <source>
        <strain evidence="2 3">PAMC 28131</strain>
    </source>
</reference>
<dbReference type="InterPro" id="IPR036390">
    <property type="entry name" value="WH_DNA-bd_sf"/>
</dbReference>
<accession>A0A501XLE3</accession>
<comment type="caution">
    <text evidence="2">The sequence shown here is derived from an EMBL/GenBank/DDBJ whole genome shotgun (WGS) entry which is preliminary data.</text>
</comment>
<dbReference type="PANTHER" id="PTHR33164">
    <property type="entry name" value="TRANSCRIPTIONAL REGULATOR, MARR FAMILY"/>
    <property type="match status" value="1"/>
</dbReference>
<protein>
    <submittedName>
        <fullName evidence="2">MarR family transcriptional regulator</fullName>
    </submittedName>
</protein>
<proteinExistence type="predicted"/>
<sequence>MAAYSQALRLWKASRCWPRPISTSAAKGSAASKSRWKAMKPRPGCCSAATAGAGGFPASISIRPACLPRRPDAPAAPLSIQSGSIRPPGHLPPLCPQTILLAGGGGHLLTGTEQALYTLFTRIAAVDQLGRALVERTLPPPVTLAQLAVLGELGRAGGARTPQALATALGVTKQTMTTTLKRLHREGLAQVRISPKDRRVKLVSRTADGARLHGNCLQRLGPELSLAADAVPKGLIEALSPRLMALQQALDQP</sequence>
<name>A0A501XLE3_9SPHN</name>
<dbReference type="OrthoDB" id="6400670at2"/>
<dbReference type="AlphaFoldDB" id="A0A501XLE3"/>
<dbReference type="Proteomes" id="UP000319897">
    <property type="component" value="Unassembled WGS sequence"/>
</dbReference>